<comment type="subcellular location">
    <subcellularLocation>
        <location evidence="1">Membrane</location>
        <topology evidence="1">Multi-pass membrane protein</topology>
    </subcellularLocation>
</comment>
<keyword evidence="21" id="KW-1185">Reference proteome</keyword>
<dbReference type="Pfam" id="PF07690">
    <property type="entry name" value="MFS_1"/>
    <property type="match status" value="1"/>
</dbReference>
<feature type="transmembrane region" description="Helical" evidence="19">
    <location>
        <begin position="505"/>
        <end position="524"/>
    </location>
</feature>
<organism evidence="20 21">
    <name type="scientific">Zasmidium cellare ATCC 36951</name>
    <dbReference type="NCBI Taxonomy" id="1080233"/>
    <lineage>
        <taxon>Eukaryota</taxon>
        <taxon>Fungi</taxon>
        <taxon>Dikarya</taxon>
        <taxon>Ascomycota</taxon>
        <taxon>Pezizomycotina</taxon>
        <taxon>Dothideomycetes</taxon>
        <taxon>Dothideomycetidae</taxon>
        <taxon>Mycosphaerellales</taxon>
        <taxon>Mycosphaerellaceae</taxon>
        <taxon>Zasmidium</taxon>
    </lineage>
</organism>
<evidence type="ECO:0000313" key="20">
    <source>
        <dbReference type="EMBL" id="KAF2167304.1"/>
    </source>
</evidence>
<accession>A0A6A6CJ90</accession>
<dbReference type="OrthoDB" id="424834at2759"/>
<proteinExistence type="predicted"/>
<dbReference type="AlphaFoldDB" id="A0A6A6CJ90"/>
<comment type="catalytic activity">
    <reaction evidence="14">
        <text>L-lysyl-glycine(out) = L-lysyl-glycine(in)</text>
        <dbReference type="Rhea" id="RHEA:79407"/>
        <dbReference type="ChEBI" id="CHEBI:191202"/>
    </reaction>
</comment>
<evidence type="ECO:0000256" key="16">
    <source>
        <dbReference type="ARBA" id="ARBA00045018"/>
    </source>
</evidence>
<evidence type="ECO:0000313" key="21">
    <source>
        <dbReference type="Proteomes" id="UP000799537"/>
    </source>
</evidence>
<comment type="catalytic activity">
    <reaction evidence="10">
        <text>L-lysyl-L-lysine(out) = L-lysyl-L-lysine(in)</text>
        <dbReference type="Rhea" id="RHEA:79403"/>
        <dbReference type="ChEBI" id="CHEBI:229956"/>
    </reaction>
</comment>
<evidence type="ECO:0000256" key="2">
    <source>
        <dbReference type="ARBA" id="ARBA00044876"/>
    </source>
</evidence>
<keyword evidence="19" id="KW-0472">Membrane</keyword>
<feature type="transmembrane region" description="Helical" evidence="19">
    <location>
        <begin position="440"/>
        <end position="460"/>
    </location>
</feature>
<comment type="catalytic activity">
    <reaction evidence="6">
        <text>L-lysyl-L-alpha-amino acid(out) = L-lysyl-L-alpha-amino acid(in)</text>
        <dbReference type="Rhea" id="RHEA:79387"/>
        <dbReference type="ChEBI" id="CHEBI:229965"/>
    </reaction>
</comment>
<evidence type="ECO:0000256" key="18">
    <source>
        <dbReference type="ARBA" id="ARBA00046376"/>
    </source>
</evidence>
<dbReference type="InterPro" id="IPR011701">
    <property type="entry name" value="MFS"/>
</dbReference>
<feature type="transmembrane region" description="Helical" evidence="19">
    <location>
        <begin position="345"/>
        <end position="365"/>
    </location>
</feature>
<comment type="catalytic activity">
    <reaction evidence="13">
        <text>L-alanyl-L-lysine(out) = L-alanyl-L-lysine(in)</text>
        <dbReference type="Rhea" id="RHEA:79415"/>
        <dbReference type="ChEBI" id="CHEBI:192470"/>
    </reaction>
</comment>
<reference evidence="20" key="1">
    <citation type="journal article" date="2020" name="Stud. Mycol.">
        <title>101 Dothideomycetes genomes: a test case for predicting lifestyles and emergence of pathogens.</title>
        <authorList>
            <person name="Haridas S."/>
            <person name="Albert R."/>
            <person name="Binder M."/>
            <person name="Bloem J."/>
            <person name="Labutti K."/>
            <person name="Salamov A."/>
            <person name="Andreopoulos B."/>
            <person name="Baker S."/>
            <person name="Barry K."/>
            <person name="Bills G."/>
            <person name="Bluhm B."/>
            <person name="Cannon C."/>
            <person name="Castanera R."/>
            <person name="Culley D."/>
            <person name="Daum C."/>
            <person name="Ezra D."/>
            <person name="Gonzalez J."/>
            <person name="Henrissat B."/>
            <person name="Kuo A."/>
            <person name="Liang C."/>
            <person name="Lipzen A."/>
            <person name="Lutzoni F."/>
            <person name="Magnuson J."/>
            <person name="Mondo S."/>
            <person name="Nolan M."/>
            <person name="Ohm R."/>
            <person name="Pangilinan J."/>
            <person name="Park H.-J."/>
            <person name="Ramirez L."/>
            <person name="Alfaro M."/>
            <person name="Sun H."/>
            <person name="Tritt A."/>
            <person name="Yoshinaga Y."/>
            <person name="Zwiers L.-H."/>
            <person name="Turgeon B."/>
            <person name="Goodwin S."/>
            <person name="Spatafora J."/>
            <person name="Crous P."/>
            <person name="Grigoriev I."/>
        </authorList>
    </citation>
    <scope>NUCLEOTIDE SEQUENCE</scope>
    <source>
        <strain evidence="20">ATCC 36951</strain>
    </source>
</reference>
<evidence type="ECO:0000256" key="14">
    <source>
        <dbReference type="ARBA" id="ARBA00044924"/>
    </source>
</evidence>
<evidence type="ECO:0000256" key="9">
    <source>
        <dbReference type="ARBA" id="ARBA00044899"/>
    </source>
</evidence>
<comment type="catalytic activity">
    <reaction evidence="12">
        <text>L-histidyl-L-alpha-amino acid(out) = L-histidyl-L-alpha-amino acid(in)</text>
        <dbReference type="Rhea" id="RHEA:79379"/>
        <dbReference type="ChEBI" id="CHEBI:229964"/>
    </reaction>
</comment>
<comment type="catalytic activity">
    <reaction evidence="8">
        <text>L-aspartyl-L-lysine(out) = L-aspartyl-L-lysine(in)</text>
        <dbReference type="Rhea" id="RHEA:79411"/>
        <dbReference type="ChEBI" id="CHEBI:229953"/>
    </reaction>
</comment>
<evidence type="ECO:0000256" key="6">
    <source>
        <dbReference type="ARBA" id="ARBA00044891"/>
    </source>
</evidence>
<comment type="subunit">
    <text evidence="18">Homodimer. Interacts with lysosomal protein GLMP (via lumenal domain); the interaction starts while both proteins are still in the endoplasmic reticulum and is required for stabilization of MFSD1 in lysosomes but has no direct effect on its targeting to lysosomes or transporter activity.</text>
</comment>
<dbReference type="InterPro" id="IPR036259">
    <property type="entry name" value="MFS_trans_sf"/>
</dbReference>
<comment type="catalytic activity">
    <reaction evidence="2">
        <text>L-lysyl-L-alanine(out) = L-lysyl-L-alanine(in)</text>
        <dbReference type="Rhea" id="RHEA:79399"/>
        <dbReference type="ChEBI" id="CHEBI:229954"/>
    </reaction>
</comment>
<evidence type="ECO:0000256" key="3">
    <source>
        <dbReference type="ARBA" id="ARBA00044878"/>
    </source>
</evidence>
<evidence type="ECO:0000256" key="1">
    <source>
        <dbReference type="ARBA" id="ARBA00004141"/>
    </source>
</evidence>
<feature type="transmembrane region" description="Helical" evidence="19">
    <location>
        <begin position="58"/>
        <end position="77"/>
    </location>
</feature>
<dbReference type="Proteomes" id="UP000799537">
    <property type="component" value="Unassembled WGS sequence"/>
</dbReference>
<name>A0A6A6CJ90_ZASCE</name>
<dbReference type="GeneID" id="54565989"/>
<comment type="catalytic activity">
    <reaction evidence="5">
        <text>L-alpha-aminoacyl-L-histidine(out) = L-alpha-aminoacyl-L-histidine(in)</text>
        <dbReference type="Rhea" id="RHEA:79375"/>
        <dbReference type="ChEBI" id="CHEBI:229967"/>
    </reaction>
</comment>
<evidence type="ECO:0000256" key="8">
    <source>
        <dbReference type="ARBA" id="ARBA00044898"/>
    </source>
</evidence>
<dbReference type="GO" id="GO:0022857">
    <property type="term" value="F:transmembrane transporter activity"/>
    <property type="evidence" value="ECO:0007669"/>
    <property type="project" value="InterPro"/>
</dbReference>
<evidence type="ECO:0000256" key="12">
    <source>
        <dbReference type="ARBA" id="ARBA00044912"/>
    </source>
</evidence>
<comment type="catalytic activity">
    <reaction evidence="11">
        <text>L-arginyl-glycine(out) = L-arginyl-glycine(in)</text>
        <dbReference type="Rhea" id="RHEA:79391"/>
        <dbReference type="ChEBI" id="CHEBI:229955"/>
    </reaction>
</comment>
<feature type="transmembrane region" description="Helical" evidence="19">
    <location>
        <begin position="219"/>
        <end position="241"/>
    </location>
</feature>
<dbReference type="Gene3D" id="1.20.1250.20">
    <property type="entry name" value="MFS general substrate transporter like domains"/>
    <property type="match status" value="2"/>
</dbReference>
<evidence type="ECO:0000256" key="7">
    <source>
        <dbReference type="ARBA" id="ARBA00044893"/>
    </source>
</evidence>
<evidence type="ECO:0000256" key="4">
    <source>
        <dbReference type="ARBA" id="ARBA00044881"/>
    </source>
</evidence>
<dbReference type="InterPro" id="IPR052187">
    <property type="entry name" value="MFSD1"/>
</dbReference>
<keyword evidence="19" id="KW-1133">Transmembrane helix</keyword>
<evidence type="ECO:0000256" key="5">
    <source>
        <dbReference type="ARBA" id="ARBA00044884"/>
    </source>
</evidence>
<evidence type="ECO:0000256" key="19">
    <source>
        <dbReference type="SAM" id="Phobius"/>
    </source>
</evidence>
<protein>
    <recommendedName>
        <fullName evidence="15">Lysosomal dipeptide transporter MFSD1</fullName>
    </recommendedName>
    <alternativeName>
        <fullName evidence="16">Major facilitator superfamily domain-containing protein 1</fullName>
    </alternativeName>
</protein>
<feature type="transmembrane region" description="Helical" evidence="19">
    <location>
        <begin position="126"/>
        <end position="147"/>
    </location>
</feature>
<dbReference type="GO" id="GO:0016020">
    <property type="term" value="C:membrane"/>
    <property type="evidence" value="ECO:0007669"/>
    <property type="project" value="UniProtKB-SubCell"/>
</dbReference>
<evidence type="ECO:0000256" key="17">
    <source>
        <dbReference type="ARBA" id="ARBA00045709"/>
    </source>
</evidence>
<dbReference type="PANTHER" id="PTHR23512:SF12">
    <property type="entry name" value="TRANSPORTER, PUTATIVE (AFU_ORTHOLOGUE AFUA_4G00260)-RELATED"/>
    <property type="match status" value="1"/>
</dbReference>
<dbReference type="SUPFAM" id="SSF103473">
    <property type="entry name" value="MFS general substrate transporter"/>
    <property type="match status" value="1"/>
</dbReference>
<dbReference type="EMBL" id="ML993594">
    <property type="protein sequence ID" value="KAF2167304.1"/>
    <property type="molecule type" value="Genomic_DNA"/>
</dbReference>
<evidence type="ECO:0000256" key="11">
    <source>
        <dbReference type="ARBA" id="ARBA00044903"/>
    </source>
</evidence>
<comment type="catalytic activity">
    <reaction evidence="7">
        <text>L-alpha-aminoacyl-L-lysine(out) = L-alpha-aminoacyl-L-lysine(in)</text>
        <dbReference type="Rhea" id="RHEA:79383"/>
        <dbReference type="ChEBI" id="CHEBI:229966"/>
    </reaction>
</comment>
<feature type="transmembrane region" description="Helical" evidence="19">
    <location>
        <begin position="317"/>
        <end position="338"/>
    </location>
</feature>
<evidence type="ECO:0000256" key="13">
    <source>
        <dbReference type="ARBA" id="ARBA00044919"/>
    </source>
</evidence>
<sequence>MAFNDGGINATQMSLHDALAEVPSKEVFVANTAPVDDDARSQRSEGGRSVNVPVTMKLVAVLLVSLIGFGSHWSAGVTSAMKSTLKKELSINNAQYSLLEASQDFMKTALILATGILTDRIGGAGAMVWGNIIYSLGSIIIAAATTIRGYKLMVGGMIVQSLGDIATQVAQYRIFSSWFAPSNGFASTLGFELAIGKIGSFLGQATANPISKGTGDFSWVYWTAVFMNLFTNLATFLFYYFRRFCDRKYSTMSDPATGEQLREKTRKFEFTKILQLPWPFWGFILFTAFQTSTASVFSQNATELAEQRFDISSVKAGWYTATSNYIGFFLVPCLGIFIDLFGNRLTVIFICGTGVFTAMCLAAFGPDIAGTAAAFGVYAFAYSLGPTSIIDGIRTAIWYQDTFGAGYAVKIAVNNSMNIIIRIVTGVIQDRDDNSYDHVVVVYVILASGSVLVSGVLLVWSSFSTELKRLQWTKKQRMRNGDVLIKQREACESGERREVNRKVNLGFYGAMVLLILGSWAAYFWGVGDGE</sequence>
<comment type="catalytic activity">
    <reaction evidence="3">
        <text>L-histidyl-glycine(out) = L-histidyl-glycine(in)</text>
        <dbReference type="Rhea" id="RHEA:79395"/>
        <dbReference type="ChEBI" id="CHEBI:229957"/>
    </reaction>
</comment>
<comment type="catalytic activity">
    <reaction evidence="4">
        <text>L-alpha-aminoacyl-L-arginine(out) = L-alpha-aminoacyl-L-arginine(in)</text>
        <dbReference type="Rhea" id="RHEA:79367"/>
        <dbReference type="ChEBI" id="CHEBI:229968"/>
    </reaction>
</comment>
<evidence type="ECO:0000256" key="10">
    <source>
        <dbReference type="ARBA" id="ARBA00044900"/>
    </source>
</evidence>
<comment type="catalytic activity">
    <reaction evidence="9">
        <text>L-arginyl-L-alpha-amino acid(out) = L-arginyl-L-alpha-amino acid(in)</text>
        <dbReference type="Rhea" id="RHEA:79371"/>
        <dbReference type="ChEBI" id="CHEBI:84315"/>
    </reaction>
</comment>
<dbReference type="PANTHER" id="PTHR23512">
    <property type="entry name" value="MAJOR FACILITATOR SUPERFAMILY DOMAIN-CONTAINING PROTEIN 1"/>
    <property type="match status" value="1"/>
</dbReference>
<comment type="function">
    <text evidence="17">Lysosomal dipeptide uniporter that selectively exports lysine, arginine or histidine-containing dipeptides with a net positive charge from the lysosome lumen into the cytosol. Could play a role in a specific type of protein O-glycosylation indirectly regulating macrophages migration and tissue invasion. Also essential for liver homeostasis.</text>
</comment>
<dbReference type="RefSeq" id="XP_033668193.1">
    <property type="nucleotide sequence ID" value="XM_033812717.1"/>
</dbReference>
<keyword evidence="19" id="KW-0812">Transmembrane</keyword>
<evidence type="ECO:0000256" key="15">
    <source>
        <dbReference type="ARBA" id="ARBA00044985"/>
    </source>
</evidence>
<feature type="transmembrane region" description="Helical" evidence="19">
    <location>
        <begin position="276"/>
        <end position="297"/>
    </location>
</feature>
<gene>
    <name evidence="20" type="ORF">M409DRAFT_54472</name>
</gene>